<evidence type="ECO:0000259" key="4">
    <source>
        <dbReference type="Pfam" id="PF09176"/>
    </source>
</evidence>
<evidence type="ECO:0000313" key="6">
    <source>
        <dbReference type="Proteomes" id="UP000319143"/>
    </source>
</evidence>
<comment type="caution">
    <text evidence="5">The sequence shown here is derived from an EMBL/GenBank/DDBJ whole genome shotgun (WGS) entry which is preliminary data.</text>
</comment>
<dbReference type="InterPro" id="IPR015259">
    <property type="entry name" value="Methyl-teptahyd_DH_N"/>
</dbReference>
<feature type="domain" description="Methylene-tetrahydromethanopterin dehydrogenase N-terminal" evidence="4">
    <location>
        <begin position="18"/>
        <end position="98"/>
    </location>
</feature>
<dbReference type="Pfam" id="PF01488">
    <property type="entry name" value="Shikimate_DH"/>
    <property type="match status" value="1"/>
</dbReference>
<dbReference type="OrthoDB" id="6180at2"/>
<dbReference type="InterPro" id="IPR037089">
    <property type="entry name" value="Methyl-teptahyd_DH_N_sf"/>
</dbReference>
<dbReference type="InterPro" id="IPR006151">
    <property type="entry name" value="Shikm_DH/Glu-tRNA_Rdtase"/>
</dbReference>
<dbReference type="AlphaFoldDB" id="A0A5C6DR65"/>
<proteinExistence type="predicted"/>
<dbReference type="Gene3D" id="3.40.50.720">
    <property type="entry name" value="NAD(P)-binding Rossmann-like Domain"/>
    <property type="match status" value="1"/>
</dbReference>
<dbReference type="SUPFAM" id="SSF53223">
    <property type="entry name" value="Aminoacid dehydrogenase-like, N-terminal domain"/>
    <property type="match status" value="1"/>
</dbReference>
<keyword evidence="2" id="KW-0560">Oxidoreductase</keyword>
<feature type="domain" description="Quinate/shikimate 5-dehydrogenase/glutamyl-tRNA reductase" evidence="3">
    <location>
        <begin position="114"/>
        <end position="226"/>
    </location>
</feature>
<evidence type="ECO:0000256" key="1">
    <source>
        <dbReference type="ARBA" id="ARBA00022857"/>
    </source>
</evidence>
<name>A0A5C6DR65_9BACT</name>
<dbReference type="Gene3D" id="3.40.50.10280">
    <property type="entry name" value="Methylene-tetrahydromethanopterin dehydrogenase, N-terminal domain"/>
    <property type="match status" value="1"/>
</dbReference>
<dbReference type="EMBL" id="SJPV01000003">
    <property type="protein sequence ID" value="TWU39258.1"/>
    <property type="molecule type" value="Genomic_DNA"/>
</dbReference>
<dbReference type="SUPFAM" id="SSF51735">
    <property type="entry name" value="NAD(P)-binding Rossmann-fold domains"/>
    <property type="match status" value="1"/>
</dbReference>
<dbReference type="GO" id="GO:0016491">
    <property type="term" value="F:oxidoreductase activity"/>
    <property type="evidence" value="ECO:0007669"/>
    <property type="project" value="UniProtKB-KW"/>
</dbReference>
<protein>
    <submittedName>
        <fullName evidence="5">Bifunctional protein MdtA</fullName>
    </submittedName>
</protein>
<accession>A0A5C6DR65</accession>
<dbReference type="InterPro" id="IPR046346">
    <property type="entry name" value="Aminoacid_DH-like_N_sf"/>
</dbReference>
<evidence type="ECO:0000259" key="3">
    <source>
        <dbReference type="Pfam" id="PF01488"/>
    </source>
</evidence>
<dbReference type="Proteomes" id="UP000319143">
    <property type="component" value="Unassembled WGS sequence"/>
</dbReference>
<keyword evidence="6" id="KW-1185">Reference proteome</keyword>
<reference evidence="5 6" key="1">
    <citation type="submission" date="2019-02" db="EMBL/GenBank/DDBJ databases">
        <title>Deep-cultivation of Planctomycetes and their phenomic and genomic characterization uncovers novel biology.</title>
        <authorList>
            <person name="Wiegand S."/>
            <person name="Jogler M."/>
            <person name="Boedeker C."/>
            <person name="Pinto D."/>
            <person name="Vollmers J."/>
            <person name="Rivas-Marin E."/>
            <person name="Kohn T."/>
            <person name="Peeters S.H."/>
            <person name="Heuer A."/>
            <person name="Rast P."/>
            <person name="Oberbeckmann S."/>
            <person name="Bunk B."/>
            <person name="Jeske O."/>
            <person name="Meyerdierks A."/>
            <person name="Storesund J.E."/>
            <person name="Kallscheuer N."/>
            <person name="Luecker S."/>
            <person name="Lage O.M."/>
            <person name="Pohl T."/>
            <person name="Merkel B.J."/>
            <person name="Hornburger P."/>
            <person name="Mueller R.-W."/>
            <person name="Bruemmer F."/>
            <person name="Labrenz M."/>
            <person name="Spormann A.M."/>
            <person name="Op Den Camp H."/>
            <person name="Overmann J."/>
            <person name="Amann R."/>
            <person name="Jetten M.S.M."/>
            <person name="Mascher T."/>
            <person name="Medema M.H."/>
            <person name="Devos D.P."/>
            <person name="Kaster A.-K."/>
            <person name="Ovreas L."/>
            <person name="Rohde M."/>
            <person name="Galperin M.Y."/>
            <person name="Jogler C."/>
        </authorList>
    </citation>
    <scope>NUCLEOTIDE SEQUENCE [LARGE SCALE GENOMIC DNA]</scope>
    <source>
        <strain evidence="5 6">Poly41</strain>
    </source>
</reference>
<dbReference type="RefSeq" id="WP_146525977.1">
    <property type="nucleotide sequence ID" value="NZ_SJPV01000003.1"/>
</dbReference>
<dbReference type="InterPro" id="IPR036291">
    <property type="entry name" value="NAD(P)-bd_dom_sf"/>
</dbReference>
<organism evidence="5 6">
    <name type="scientific">Novipirellula artificiosorum</name>
    <dbReference type="NCBI Taxonomy" id="2528016"/>
    <lineage>
        <taxon>Bacteria</taxon>
        <taxon>Pseudomonadati</taxon>
        <taxon>Planctomycetota</taxon>
        <taxon>Planctomycetia</taxon>
        <taxon>Pirellulales</taxon>
        <taxon>Pirellulaceae</taxon>
        <taxon>Novipirellula</taxon>
    </lineage>
</organism>
<dbReference type="Pfam" id="PF09176">
    <property type="entry name" value="Mpt_N"/>
    <property type="match status" value="1"/>
</dbReference>
<sequence length="289" mass="30373">MPLPKLLIQLDVDEHPSSFDGVVAYDSGVDHLLRYASVTADNVTSLVHGAMFTRGSDQLRNTAIFVGGSNVTAAEQLMKKVHECFFGPVRVSTMLDANGCNTTAAAAVVCAAREVKLDAATAVVLGATGPVGQRVTRMLAREGAKVRATSRSIQRASEVCDSINASCLGCGSVEPDQVNGIDDARRVLREATIVVACGAAGTQLIDKQTLANCDQLKVAIDLNAVPPAGIEGVEVTHQSARVGEVVTYGAIGVGGLKMKTHRAAIKALFESNEKVLDDQQIYEIAKQLG</sequence>
<evidence type="ECO:0000256" key="2">
    <source>
        <dbReference type="ARBA" id="ARBA00023002"/>
    </source>
</evidence>
<gene>
    <name evidence="5" type="primary">mtdA</name>
    <name evidence="5" type="ORF">Poly41_20800</name>
</gene>
<evidence type="ECO:0000313" key="5">
    <source>
        <dbReference type="EMBL" id="TWU39258.1"/>
    </source>
</evidence>
<keyword evidence="1" id="KW-0521">NADP</keyword>